<reference evidence="2" key="1">
    <citation type="submission" date="2020-06" db="EMBL/GenBank/DDBJ databases">
        <title>Unique genomic features of the anaerobic methanotrophic archaea.</title>
        <authorList>
            <person name="Chadwick G.L."/>
            <person name="Skennerton C.T."/>
            <person name="Laso-Perez R."/>
            <person name="Leu A.O."/>
            <person name="Speth D.R."/>
            <person name="Yu H."/>
            <person name="Morgan-Lang C."/>
            <person name="Hatzenpichler R."/>
            <person name="Goudeau D."/>
            <person name="Malmstrom R."/>
            <person name="Brazelton W.J."/>
            <person name="Woyke T."/>
            <person name="Hallam S.J."/>
            <person name="Tyson G.W."/>
            <person name="Wegener G."/>
            <person name="Boetius A."/>
            <person name="Orphan V."/>
        </authorList>
    </citation>
    <scope>NUCLEOTIDE SEQUENCE</scope>
</reference>
<name>A0A7G9Z9F4_9EURY</name>
<organism evidence="2">
    <name type="scientific">Candidatus Methanophaga sp. ANME-1 ERB7</name>
    <dbReference type="NCBI Taxonomy" id="2759913"/>
    <lineage>
        <taxon>Archaea</taxon>
        <taxon>Methanobacteriati</taxon>
        <taxon>Methanobacteriota</taxon>
        <taxon>Stenosarchaea group</taxon>
        <taxon>Methanomicrobia</taxon>
        <taxon>Candidatus Methanophagales</taxon>
        <taxon>Candidatus Methanophagaceae</taxon>
        <taxon>Candidatus Methanophaga</taxon>
    </lineage>
</organism>
<dbReference type="Gene3D" id="3.30.870.10">
    <property type="entry name" value="Endonuclease Chain A"/>
    <property type="match status" value="1"/>
</dbReference>
<protein>
    <recommendedName>
        <fullName evidence="1">PLD phosphodiesterase domain-containing protein</fullName>
    </recommendedName>
</protein>
<accession>A0A7G9Z9F4</accession>
<feature type="domain" description="PLD phosphodiesterase" evidence="1">
    <location>
        <begin position="146"/>
        <end position="172"/>
    </location>
</feature>
<dbReference type="AlphaFoldDB" id="A0A7G9Z9F4"/>
<dbReference type="InterPro" id="IPR001736">
    <property type="entry name" value="PLipase_D/transphosphatidylase"/>
</dbReference>
<dbReference type="SUPFAM" id="SSF56024">
    <property type="entry name" value="Phospholipase D/nuclease"/>
    <property type="match status" value="1"/>
</dbReference>
<proteinExistence type="predicted"/>
<gene>
    <name evidence="2" type="ORF">KGHFPOIM_00030</name>
</gene>
<dbReference type="PROSITE" id="PS50035">
    <property type="entry name" value="PLD"/>
    <property type="match status" value="1"/>
</dbReference>
<dbReference type="InterPro" id="IPR025202">
    <property type="entry name" value="PLD-like_dom"/>
</dbReference>
<sequence length="215" mass="24771">MLQKEDGSWGFVDDTAYACLALISAGEGQKASLEEFEWNEMLTRQKLELSKPKFVQTYPSLGVTEIKEKLHKMLNNASERIWICSRFITEFWTDIMNLKREKPNLDVKIITLPKAEAHNKYKGAGKKFVEPAFDALQRLLGKDFITEPLLHARLYIVDNEVLVSSADITSEQLEKEYNAGIWTRDEETVTEAIKFFENIWNESKDGTQSTEVKRT</sequence>
<dbReference type="EMBL" id="MT631671">
    <property type="protein sequence ID" value="QNO56888.1"/>
    <property type="molecule type" value="Genomic_DNA"/>
</dbReference>
<dbReference type="GO" id="GO:0003824">
    <property type="term" value="F:catalytic activity"/>
    <property type="evidence" value="ECO:0007669"/>
    <property type="project" value="InterPro"/>
</dbReference>
<evidence type="ECO:0000313" key="2">
    <source>
        <dbReference type="EMBL" id="QNO56888.1"/>
    </source>
</evidence>
<evidence type="ECO:0000259" key="1">
    <source>
        <dbReference type="PROSITE" id="PS50035"/>
    </source>
</evidence>
<dbReference type="Pfam" id="PF13091">
    <property type="entry name" value="PLDc_2"/>
    <property type="match status" value="1"/>
</dbReference>